<evidence type="ECO:0000313" key="3">
    <source>
        <dbReference type="Proteomes" id="UP001461163"/>
    </source>
</evidence>
<feature type="signal peptide" evidence="1">
    <location>
        <begin position="1"/>
        <end position="22"/>
    </location>
</feature>
<comment type="caution">
    <text evidence="2">The sequence shown here is derived from an EMBL/GenBank/DDBJ whole genome shotgun (WGS) entry which is preliminary data.</text>
</comment>
<protein>
    <submittedName>
        <fullName evidence="2">Topoisomerase IV</fullName>
    </submittedName>
</protein>
<gene>
    <name evidence="2" type="ORF">WNY77_14240</name>
</gene>
<dbReference type="Proteomes" id="UP001461163">
    <property type="component" value="Unassembled WGS sequence"/>
</dbReference>
<dbReference type="EMBL" id="JBBMQS010000008">
    <property type="protein sequence ID" value="MEM5498563.1"/>
    <property type="molecule type" value="Genomic_DNA"/>
</dbReference>
<feature type="chain" id="PRO_5047457304" evidence="1">
    <location>
        <begin position="23"/>
        <end position="372"/>
    </location>
</feature>
<organism evidence="2 3">
    <name type="scientific">Paraglaciecola mesophila</name>
    <dbReference type="NCBI Taxonomy" id="197222"/>
    <lineage>
        <taxon>Bacteria</taxon>
        <taxon>Pseudomonadati</taxon>
        <taxon>Pseudomonadota</taxon>
        <taxon>Gammaproteobacteria</taxon>
        <taxon>Alteromonadales</taxon>
        <taxon>Alteromonadaceae</taxon>
        <taxon>Paraglaciecola</taxon>
    </lineage>
</organism>
<evidence type="ECO:0000256" key="1">
    <source>
        <dbReference type="SAM" id="SignalP"/>
    </source>
</evidence>
<proteinExistence type="predicted"/>
<dbReference type="PROSITE" id="PS51257">
    <property type="entry name" value="PROKAR_LIPOPROTEIN"/>
    <property type="match status" value="1"/>
</dbReference>
<dbReference type="RefSeq" id="WP_342882094.1">
    <property type="nucleotide sequence ID" value="NZ_JBBMQS010000008.1"/>
</dbReference>
<sequence>MKNLSKTIVLLTSLGFGCAANAELRINGFANLVGGITSSDDTLYGYDDKISFSEDSLFAIQLSGDINDKMTATGQIVARGSEDYDPEFEWAYITYQATDNVSISAGRLRIPLFRYSSSLDVGYSYHWISPPQSVYDVTFNNLDGLRVDYSNYAGDWEYNIQLAAGTYENTTDVYKIEGRDTVALTAEAAYEFFKVRAVYGRAKTSIDVFGLEGAFAAFEQVLPTKLYNDLEAVDDTGVFLGLGLEYDTFDWFVSGEITSVDTEKSYIKEDIAYFLTAGLRIGKFTPSITYEVKESDDGVKFTDQISQLPAALQAQVIGVQAAFDDDEQALTLGLRYDYATNVALKAEVTRYTDDLYENSDANLLRFAVNYIF</sequence>
<evidence type="ECO:0000313" key="2">
    <source>
        <dbReference type="EMBL" id="MEM5498563.1"/>
    </source>
</evidence>
<keyword evidence="3" id="KW-1185">Reference proteome</keyword>
<reference evidence="2 3" key="1">
    <citation type="submission" date="2024-03" db="EMBL/GenBank/DDBJ databases">
        <title>Community enrichment and isolation of bacterial strains for fucoidan degradation.</title>
        <authorList>
            <person name="Sichert A."/>
        </authorList>
    </citation>
    <scope>NUCLEOTIDE SEQUENCE [LARGE SCALE GENOMIC DNA]</scope>
    <source>
        <strain evidence="2 3">AS12</strain>
    </source>
</reference>
<dbReference type="SUPFAM" id="SSF56935">
    <property type="entry name" value="Porins"/>
    <property type="match status" value="1"/>
</dbReference>
<dbReference type="Gene3D" id="2.40.160.10">
    <property type="entry name" value="Porin"/>
    <property type="match status" value="1"/>
</dbReference>
<accession>A0ABU9SXG0</accession>
<keyword evidence="1" id="KW-0732">Signal</keyword>
<dbReference type="InterPro" id="IPR023614">
    <property type="entry name" value="Porin_dom_sf"/>
</dbReference>
<name>A0ABU9SXG0_9ALTE</name>